<dbReference type="SMART" id="SM00174">
    <property type="entry name" value="RHO"/>
    <property type="match status" value="1"/>
</dbReference>
<organism evidence="2 3">
    <name type="scientific">Apatococcus lobatus</name>
    <dbReference type="NCBI Taxonomy" id="904363"/>
    <lineage>
        <taxon>Eukaryota</taxon>
        <taxon>Viridiplantae</taxon>
        <taxon>Chlorophyta</taxon>
        <taxon>core chlorophytes</taxon>
        <taxon>Trebouxiophyceae</taxon>
        <taxon>Chlorellales</taxon>
        <taxon>Chlorellaceae</taxon>
        <taxon>Apatococcus</taxon>
    </lineage>
</organism>
<dbReference type="AlphaFoldDB" id="A0AAW1QC53"/>
<dbReference type="GO" id="GO:0003924">
    <property type="term" value="F:GTPase activity"/>
    <property type="evidence" value="ECO:0007669"/>
    <property type="project" value="InterPro"/>
</dbReference>
<dbReference type="PROSITE" id="PS51421">
    <property type="entry name" value="RAS"/>
    <property type="match status" value="1"/>
</dbReference>
<accession>A0AAW1QC53</accession>
<dbReference type="PROSITE" id="PS51419">
    <property type="entry name" value="RAB"/>
    <property type="match status" value="1"/>
</dbReference>
<evidence type="ECO:0000256" key="1">
    <source>
        <dbReference type="ARBA" id="ARBA00022741"/>
    </source>
</evidence>
<dbReference type="InterPro" id="IPR001806">
    <property type="entry name" value="Small_GTPase"/>
</dbReference>
<dbReference type="PANTHER" id="PTHR47978">
    <property type="match status" value="1"/>
</dbReference>
<dbReference type="PROSITE" id="PS51417">
    <property type="entry name" value="ARF"/>
    <property type="match status" value="1"/>
</dbReference>
<dbReference type="SMART" id="SM00173">
    <property type="entry name" value="RAS"/>
    <property type="match status" value="1"/>
</dbReference>
<dbReference type="SMART" id="SM00175">
    <property type="entry name" value="RAB"/>
    <property type="match status" value="1"/>
</dbReference>
<dbReference type="PRINTS" id="PR00449">
    <property type="entry name" value="RASTRNSFRMNG"/>
</dbReference>
<dbReference type="NCBIfam" id="TIGR00231">
    <property type="entry name" value="small_GTP"/>
    <property type="match status" value="1"/>
</dbReference>
<reference evidence="2 3" key="1">
    <citation type="journal article" date="2024" name="Nat. Commun.">
        <title>Phylogenomics reveals the evolutionary origins of lichenization in chlorophyte algae.</title>
        <authorList>
            <person name="Puginier C."/>
            <person name="Libourel C."/>
            <person name="Otte J."/>
            <person name="Skaloud P."/>
            <person name="Haon M."/>
            <person name="Grisel S."/>
            <person name="Petersen M."/>
            <person name="Berrin J.G."/>
            <person name="Delaux P.M."/>
            <person name="Dal Grande F."/>
            <person name="Keller J."/>
        </authorList>
    </citation>
    <scope>NUCLEOTIDE SEQUENCE [LARGE SCALE GENOMIC DNA]</scope>
    <source>
        <strain evidence="2 3">SAG 2145</strain>
    </source>
</reference>
<keyword evidence="3" id="KW-1185">Reference proteome</keyword>
<evidence type="ECO:0000313" key="3">
    <source>
        <dbReference type="Proteomes" id="UP001438707"/>
    </source>
</evidence>
<evidence type="ECO:0008006" key="4">
    <source>
        <dbReference type="Google" id="ProtNLM"/>
    </source>
</evidence>
<dbReference type="InterPro" id="IPR027417">
    <property type="entry name" value="P-loop_NTPase"/>
</dbReference>
<gene>
    <name evidence="2" type="ORF">WJX74_004647</name>
</gene>
<dbReference type="GO" id="GO:0005525">
    <property type="term" value="F:GTP binding"/>
    <property type="evidence" value="ECO:0007669"/>
    <property type="project" value="InterPro"/>
</dbReference>
<proteinExistence type="predicted"/>
<dbReference type="Gene3D" id="3.40.50.300">
    <property type="entry name" value="P-loop containing nucleotide triphosphate hydrolases"/>
    <property type="match status" value="1"/>
</dbReference>
<dbReference type="InterPro" id="IPR005225">
    <property type="entry name" value="Small_GTP-bd"/>
</dbReference>
<protein>
    <recommendedName>
        <fullName evidence="4">Ras-related protein Rab-21</fullName>
    </recommendedName>
</protein>
<name>A0AAW1QC53_9CHLO</name>
<sequence length="210" mass="23013">MYGGQPQTIKVVLLGEGRVGKTSLAQRYVRSSFNEGQAATVQAAFFTKAVRVQGQEIEVALWDTAGQEKFHSLGPIYYRDAHAALLVFDITDTDSFKRVKRWVDELHAMAGERCQLVIAANKQDLQHRSVSEEEAQEFAASQGAAYFQTSAKTGLGLEELFTALLSSVLDSLKDQRLHAAQGMQTTGRRHGGLVVASQDSISERKSSTCC</sequence>
<dbReference type="EMBL" id="JALJOS010000051">
    <property type="protein sequence ID" value="KAK9819020.1"/>
    <property type="molecule type" value="Genomic_DNA"/>
</dbReference>
<comment type="caution">
    <text evidence="2">The sequence shown here is derived from an EMBL/GenBank/DDBJ whole genome shotgun (WGS) entry which is preliminary data.</text>
</comment>
<dbReference type="SMART" id="SM00176">
    <property type="entry name" value="RAN"/>
    <property type="match status" value="1"/>
</dbReference>
<dbReference type="PROSITE" id="PS51420">
    <property type="entry name" value="RHO"/>
    <property type="match status" value="1"/>
</dbReference>
<dbReference type="Pfam" id="PF00071">
    <property type="entry name" value="Ras"/>
    <property type="match status" value="1"/>
</dbReference>
<dbReference type="FunFam" id="3.40.50.300:FF:000808">
    <property type="entry name" value="Small GTP-binding protein, putative"/>
    <property type="match status" value="1"/>
</dbReference>
<keyword evidence="1" id="KW-0547">Nucleotide-binding</keyword>
<evidence type="ECO:0000313" key="2">
    <source>
        <dbReference type="EMBL" id="KAK9819020.1"/>
    </source>
</evidence>
<dbReference type="SUPFAM" id="SSF52540">
    <property type="entry name" value="P-loop containing nucleoside triphosphate hydrolases"/>
    <property type="match status" value="1"/>
</dbReference>
<dbReference type="Proteomes" id="UP001438707">
    <property type="component" value="Unassembled WGS sequence"/>
</dbReference>